<keyword evidence="1" id="KW-0805">Transcription regulation</keyword>
<evidence type="ECO:0000256" key="1">
    <source>
        <dbReference type="ARBA" id="ARBA00023015"/>
    </source>
</evidence>
<dbReference type="Proteomes" id="UP000292927">
    <property type="component" value="Unassembled WGS sequence"/>
</dbReference>
<proteinExistence type="predicted"/>
<dbReference type="PANTHER" id="PTHR47504:SF5">
    <property type="entry name" value="RIGHT ORIGIN-BINDING PROTEIN"/>
    <property type="match status" value="1"/>
</dbReference>
<dbReference type="Gene3D" id="1.10.10.60">
    <property type="entry name" value="Homeodomain-like"/>
    <property type="match status" value="2"/>
</dbReference>
<dbReference type="PROSITE" id="PS01124">
    <property type="entry name" value="HTH_ARAC_FAMILY_2"/>
    <property type="match status" value="1"/>
</dbReference>
<dbReference type="Pfam" id="PF12833">
    <property type="entry name" value="HTH_18"/>
    <property type="match status" value="1"/>
</dbReference>
<name>A0A4Q7PR95_9FIRM</name>
<evidence type="ECO:0000256" key="3">
    <source>
        <dbReference type="ARBA" id="ARBA00023163"/>
    </source>
</evidence>
<dbReference type="SUPFAM" id="SSF46689">
    <property type="entry name" value="Homeodomain-like"/>
    <property type="match status" value="2"/>
</dbReference>
<protein>
    <submittedName>
        <fullName evidence="5">AraC-like DNA-binding protein</fullName>
    </submittedName>
</protein>
<keyword evidence="6" id="KW-1185">Reference proteome</keyword>
<dbReference type="GO" id="GO:0003700">
    <property type="term" value="F:DNA-binding transcription factor activity"/>
    <property type="evidence" value="ECO:0007669"/>
    <property type="project" value="InterPro"/>
</dbReference>
<dbReference type="EMBL" id="SGXF01000001">
    <property type="protein sequence ID" value="RZT03085.1"/>
    <property type="molecule type" value="Genomic_DNA"/>
</dbReference>
<evidence type="ECO:0000259" key="4">
    <source>
        <dbReference type="PROSITE" id="PS01124"/>
    </source>
</evidence>
<comment type="caution">
    <text evidence="5">The sequence shown here is derived from an EMBL/GenBank/DDBJ whole genome shotgun (WGS) entry which is preliminary data.</text>
</comment>
<dbReference type="PANTHER" id="PTHR47504">
    <property type="entry name" value="RIGHT ORIGIN-BINDING PROTEIN"/>
    <property type="match status" value="1"/>
</dbReference>
<dbReference type="GO" id="GO:0043565">
    <property type="term" value="F:sequence-specific DNA binding"/>
    <property type="evidence" value="ECO:0007669"/>
    <property type="project" value="InterPro"/>
</dbReference>
<dbReference type="RefSeq" id="WP_130433983.1">
    <property type="nucleotide sequence ID" value="NZ_SGXF01000001.1"/>
</dbReference>
<keyword evidence="3" id="KW-0804">Transcription</keyword>
<keyword evidence="2 5" id="KW-0238">DNA-binding</keyword>
<dbReference type="InterPro" id="IPR018060">
    <property type="entry name" value="HTH_AraC"/>
</dbReference>
<gene>
    <name evidence="5" type="ORF">EV209_1219</name>
</gene>
<dbReference type="SMART" id="SM00342">
    <property type="entry name" value="HTH_ARAC"/>
    <property type="match status" value="1"/>
</dbReference>
<dbReference type="AlphaFoldDB" id="A0A4Q7PR95"/>
<evidence type="ECO:0000313" key="6">
    <source>
        <dbReference type="Proteomes" id="UP000292927"/>
    </source>
</evidence>
<dbReference type="OrthoDB" id="9811174at2"/>
<organism evidence="5 6">
    <name type="scientific">Cuneatibacter caecimuris</name>
    <dbReference type="NCBI Taxonomy" id="1796618"/>
    <lineage>
        <taxon>Bacteria</taxon>
        <taxon>Bacillati</taxon>
        <taxon>Bacillota</taxon>
        <taxon>Clostridia</taxon>
        <taxon>Lachnospirales</taxon>
        <taxon>Lachnospiraceae</taxon>
        <taxon>Cuneatibacter</taxon>
    </lineage>
</organism>
<feature type="domain" description="HTH araC/xylS-type" evidence="4">
    <location>
        <begin position="8"/>
        <end position="106"/>
    </location>
</feature>
<reference evidence="5 6" key="1">
    <citation type="submission" date="2019-02" db="EMBL/GenBank/DDBJ databases">
        <title>Genomic Encyclopedia of Type Strains, Phase IV (KMG-IV): sequencing the most valuable type-strain genomes for metagenomic binning, comparative biology and taxonomic classification.</title>
        <authorList>
            <person name="Goeker M."/>
        </authorList>
    </citation>
    <scope>NUCLEOTIDE SEQUENCE [LARGE SCALE GENOMIC DNA]</scope>
    <source>
        <strain evidence="5 6">DSM 29486</strain>
    </source>
</reference>
<evidence type="ECO:0000256" key="2">
    <source>
        <dbReference type="ARBA" id="ARBA00023125"/>
    </source>
</evidence>
<accession>A0A4Q7PR95</accession>
<dbReference type="InterPro" id="IPR050959">
    <property type="entry name" value="MarA-like"/>
</dbReference>
<dbReference type="InterPro" id="IPR009057">
    <property type="entry name" value="Homeodomain-like_sf"/>
</dbReference>
<evidence type="ECO:0000313" key="5">
    <source>
        <dbReference type="EMBL" id="RZT03085.1"/>
    </source>
</evidence>
<sequence>MDWINVVQKSLNYIEDHLLENINSESVAKSVFTSSAYFQKIFSIVTGYTVADYIRNRRLSLAGEEIASGRTRVLDAALKFGYETPESFTKAFSRFHGVTPSSAQKSSCSLNYFSPMNIQINVEGGFIMTRRLIPNVEKLYENKSENYMFPSCMRSAMSALNEDQAFDFSFFAGVTGDLFTQIWLEPKWRYNDSYSNVCKDTQLPIQYAFDACGYEYAYAGREEIRKNKSGWLKKIVESIDKGLPVLTFGIVGPPVCSIICGYAEKGDMLIGWSQFTGEKTEEEIFDDAFSENYFQVKDGLDRSEALIFFEKKKDRPTIAQSMKKSILNIPALASLESTSQIYFGRNAFQAWADSLMQDEYFQNEEMLDGPLDTYRSCVVQTGTNLYHIEAYLERALALCPGMALQIENLKALFLKEKEAFDRMIEFQGGFFLEANRAALLDRAFRISLSEYVEEIGRLYEDAARSIAGNK</sequence>